<dbReference type="EMBL" id="CM008047">
    <property type="protein sequence ID" value="PAN10255.1"/>
    <property type="molecule type" value="Genomic_DNA"/>
</dbReference>
<feature type="compositionally biased region" description="Basic residues" evidence="3">
    <location>
        <begin position="513"/>
        <end position="525"/>
    </location>
</feature>
<organism evidence="4">
    <name type="scientific">Panicum hallii</name>
    <dbReference type="NCBI Taxonomy" id="206008"/>
    <lineage>
        <taxon>Eukaryota</taxon>
        <taxon>Viridiplantae</taxon>
        <taxon>Streptophyta</taxon>
        <taxon>Embryophyta</taxon>
        <taxon>Tracheophyta</taxon>
        <taxon>Spermatophyta</taxon>
        <taxon>Magnoliopsida</taxon>
        <taxon>Liliopsida</taxon>
        <taxon>Poales</taxon>
        <taxon>Poaceae</taxon>
        <taxon>PACMAD clade</taxon>
        <taxon>Panicoideae</taxon>
        <taxon>Panicodae</taxon>
        <taxon>Paniceae</taxon>
        <taxon>Panicinae</taxon>
        <taxon>Panicum</taxon>
        <taxon>Panicum sect. Panicum</taxon>
    </lineage>
</organism>
<evidence type="ECO:0000256" key="3">
    <source>
        <dbReference type="SAM" id="MobiDB-lite"/>
    </source>
</evidence>
<dbReference type="SUPFAM" id="SSF53756">
    <property type="entry name" value="UDP-Glycosyltransferase/glycogen phosphorylase"/>
    <property type="match status" value="1"/>
</dbReference>
<dbReference type="Gene3D" id="3.40.50.2000">
    <property type="entry name" value="Glycogen Phosphorylase B"/>
    <property type="match status" value="2"/>
</dbReference>
<evidence type="ECO:0008006" key="5">
    <source>
        <dbReference type="Google" id="ProtNLM"/>
    </source>
</evidence>
<keyword evidence="2" id="KW-0808">Transferase</keyword>
<gene>
    <name evidence="4" type="ORF">PAHAL_2G081900</name>
</gene>
<name>A0A2S3GWS5_9POAL</name>
<dbReference type="CDD" id="cd03784">
    <property type="entry name" value="GT1_Gtf-like"/>
    <property type="match status" value="1"/>
</dbReference>
<dbReference type="AlphaFoldDB" id="A0A2S3GWS5"/>
<feature type="compositionally biased region" description="Low complexity" evidence="3">
    <location>
        <begin position="526"/>
        <end position="539"/>
    </location>
</feature>
<reference evidence="4" key="1">
    <citation type="submission" date="2018-04" db="EMBL/GenBank/DDBJ databases">
        <title>WGS assembly of Panicum hallii.</title>
        <authorList>
            <person name="Lovell J."/>
            <person name="Jenkins J."/>
            <person name="Lowry D."/>
            <person name="Mamidi S."/>
            <person name="Sreedasyam A."/>
            <person name="Weng X."/>
            <person name="Barry K."/>
            <person name="Bonette J."/>
            <person name="Campitelli B."/>
            <person name="Daum C."/>
            <person name="Gordon S."/>
            <person name="Gould B."/>
            <person name="Lipzen A."/>
            <person name="Macqueen A."/>
            <person name="Palacio-Mejia J."/>
            <person name="Plott C."/>
            <person name="Shakirov E."/>
            <person name="Shu S."/>
            <person name="Yoshinaga Y."/>
            <person name="Zane M."/>
            <person name="Rokhsar D."/>
            <person name="Grimwood J."/>
            <person name="Schmutz J."/>
            <person name="Juenger T."/>
        </authorList>
    </citation>
    <scope>NUCLEOTIDE SEQUENCE [LARGE SCALE GENOMIC DNA]</scope>
    <source>
        <strain evidence="4">FIL2</strain>
    </source>
</reference>
<evidence type="ECO:0000313" key="4">
    <source>
        <dbReference type="EMBL" id="PAN10255.1"/>
    </source>
</evidence>
<dbReference type="InterPro" id="IPR002213">
    <property type="entry name" value="UDP_glucos_trans"/>
</dbReference>
<protein>
    <recommendedName>
        <fullName evidence="5">UDP-glycosyltransferases domain-containing protein</fullName>
    </recommendedName>
</protein>
<feature type="region of interest" description="Disordered" evidence="3">
    <location>
        <begin position="465"/>
        <end position="592"/>
    </location>
</feature>
<dbReference type="Proteomes" id="UP000243499">
    <property type="component" value="Chromosome 2"/>
</dbReference>
<accession>A0A2S3GWS5</accession>
<evidence type="ECO:0000256" key="2">
    <source>
        <dbReference type="ARBA" id="ARBA00022679"/>
    </source>
</evidence>
<comment type="similarity">
    <text evidence="1">Belongs to the UDP-glycosyltransferase family.</text>
</comment>
<sequence>MAGGVPGREARRRALVFPLPFQGHIDPMMHLAGALHARGLAVTVLHTRFNALRPARHPEFRFVEVPDGVPADVAAAGRIIDVILAMNAAMEASPAGVRAALASAMLAGGEEEQEAERRPRGAAACLFIDGNLLAVQRVAAALGLPTLVLRTGSAACLRCFLAYPMLHEKGFLPPQESNLYTPVPELPPLRVKDLFFSPVSNHEKVREVLARITESVRNSSGVVINTSEALEAAEMEQLRGELAGDGLPLLLAAGPLHKLSSRSAGSSLLDQDRSCIAWLDTRPPGSVLYASFGSLAAMDPGEFLEVAWGLADSGHPFLWVVRPKLVRGCDSVQLPDGFEDAVKGRGMVIRWAPQQEVLAHRAVGGFWTHGGWNSTLEGVGEGVPMICRPDAVDQMMNARYVQDVWGVGFELEGELERGRIRDAVRRLMEGEEGAEMRERAKVLRRKVADCLESSGSSQIAMDKLQLQAFKPASRPAIENGRRRRRSGRQARPRRAVPAAVPGPHQPDAAAGRRAPRAGARRHRPPHGVQRAGPRAPPGARLRRGARRHPGGRRRRRGQRHPQDPRPQRGHGGVRARPRRARVAHGGGGGGCRCCQGLSLEIN</sequence>
<feature type="compositionally biased region" description="Basic residues" evidence="3">
    <location>
        <begin position="567"/>
        <end position="582"/>
    </location>
</feature>
<dbReference type="PANTHER" id="PTHR11926:SF968">
    <property type="entry name" value="UDP-GLYCOSYLTRANSFERASE 76C1"/>
    <property type="match status" value="1"/>
</dbReference>
<evidence type="ECO:0000256" key="1">
    <source>
        <dbReference type="ARBA" id="ARBA00009995"/>
    </source>
</evidence>
<proteinExistence type="inferred from homology"/>
<feature type="compositionally biased region" description="Basic residues" evidence="3">
    <location>
        <begin position="481"/>
        <end position="494"/>
    </location>
</feature>
<dbReference type="GO" id="GO:0080044">
    <property type="term" value="F:quercetin 7-O-glucosyltransferase activity"/>
    <property type="evidence" value="ECO:0007669"/>
    <property type="project" value="TreeGrafter"/>
</dbReference>
<dbReference type="FunFam" id="3.40.50.2000:FF:000040">
    <property type="entry name" value="UDP-glycosyltransferase 76C1"/>
    <property type="match status" value="1"/>
</dbReference>
<dbReference type="PANTHER" id="PTHR11926">
    <property type="entry name" value="GLUCOSYL/GLUCURONOSYL TRANSFERASES"/>
    <property type="match status" value="1"/>
</dbReference>
<feature type="compositionally biased region" description="Low complexity" evidence="3">
    <location>
        <begin position="495"/>
        <end position="512"/>
    </location>
</feature>
<dbReference type="GO" id="GO:0080043">
    <property type="term" value="F:quercetin 3-O-glucosyltransferase activity"/>
    <property type="evidence" value="ECO:0007669"/>
    <property type="project" value="TreeGrafter"/>
</dbReference>
<dbReference type="Gramene" id="PAN10255">
    <property type="protein sequence ID" value="PAN10255"/>
    <property type="gene ID" value="PAHAL_2G081900"/>
</dbReference>
<dbReference type="Pfam" id="PF00201">
    <property type="entry name" value="UDPGT"/>
    <property type="match status" value="1"/>
</dbReference>
<dbReference type="FunFam" id="3.40.50.2000:FF:000199">
    <property type="entry name" value="UDP-glycosyltransferase 76C1"/>
    <property type="match status" value="1"/>
</dbReference>
<feature type="compositionally biased region" description="Basic residues" evidence="3">
    <location>
        <begin position="540"/>
        <end position="559"/>
    </location>
</feature>